<dbReference type="GO" id="GO:0030246">
    <property type="term" value="F:carbohydrate binding"/>
    <property type="evidence" value="ECO:0007669"/>
    <property type="project" value="InterPro"/>
</dbReference>
<comment type="caution">
    <text evidence="6">The sequence shown here is derived from an EMBL/GenBank/DDBJ whole genome shotgun (WGS) entry which is preliminary data.</text>
</comment>
<dbReference type="InterPro" id="IPR051054">
    <property type="entry name" value="SorC_transcr_regulators"/>
</dbReference>
<dbReference type="Gene3D" id="3.40.50.1360">
    <property type="match status" value="1"/>
</dbReference>
<dbReference type="Proteomes" id="UP001165136">
    <property type="component" value="Unassembled WGS sequence"/>
</dbReference>
<keyword evidence="2" id="KW-0805">Transcription regulation</keyword>
<proteinExistence type="inferred from homology"/>
<dbReference type="EMBL" id="BSTI01000021">
    <property type="protein sequence ID" value="GLY70288.1"/>
    <property type="molecule type" value="Genomic_DNA"/>
</dbReference>
<evidence type="ECO:0000313" key="6">
    <source>
        <dbReference type="EMBL" id="GLY70288.1"/>
    </source>
</evidence>
<evidence type="ECO:0000256" key="4">
    <source>
        <dbReference type="ARBA" id="ARBA00023163"/>
    </source>
</evidence>
<evidence type="ECO:0000256" key="2">
    <source>
        <dbReference type="ARBA" id="ARBA00023015"/>
    </source>
</evidence>
<evidence type="ECO:0000256" key="3">
    <source>
        <dbReference type="ARBA" id="ARBA00023125"/>
    </source>
</evidence>
<feature type="domain" description="Sugar-binding" evidence="5">
    <location>
        <begin position="67"/>
        <end position="313"/>
    </location>
</feature>
<dbReference type="PANTHER" id="PTHR34294:SF1">
    <property type="entry name" value="TRANSCRIPTIONAL REGULATOR LSRR"/>
    <property type="match status" value="1"/>
</dbReference>
<dbReference type="Gene3D" id="1.10.10.10">
    <property type="entry name" value="Winged helix-like DNA-binding domain superfamily/Winged helix DNA-binding domain"/>
    <property type="match status" value="1"/>
</dbReference>
<dbReference type="SUPFAM" id="SSF100950">
    <property type="entry name" value="NagB/RpiA/CoA transferase-like"/>
    <property type="match status" value="1"/>
</dbReference>
<dbReference type="AlphaFoldDB" id="A0A9W6R7L8"/>
<protein>
    <submittedName>
        <fullName evidence="6">DNA-binding transcriptional regulator</fullName>
    </submittedName>
</protein>
<keyword evidence="4" id="KW-0804">Transcription</keyword>
<dbReference type="GO" id="GO:0003677">
    <property type="term" value="F:DNA binding"/>
    <property type="evidence" value="ECO:0007669"/>
    <property type="project" value="UniProtKB-KW"/>
</dbReference>
<dbReference type="InterPro" id="IPR037171">
    <property type="entry name" value="NagB/RpiA_transferase-like"/>
</dbReference>
<name>A0A9W6R7L8_9PSEU</name>
<accession>A0A9W6R7L8</accession>
<evidence type="ECO:0000259" key="5">
    <source>
        <dbReference type="Pfam" id="PF04198"/>
    </source>
</evidence>
<reference evidence="6" key="1">
    <citation type="submission" date="2023-03" db="EMBL/GenBank/DDBJ databases">
        <title>Amycolatopsis taiwanensis NBRC 103393.</title>
        <authorList>
            <person name="Ichikawa N."/>
            <person name="Sato H."/>
            <person name="Tonouchi N."/>
        </authorList>
    </citation>
    <scope>NUCLEOTIDE SEQUENCE</scope>
    <source>
        <strain evidence="6">NBRC 103393</strain>
    </source>
</reference>
<organism evidence="6 7">
    <name type="scientific">Amycolatopsis taiwanensis</name>
    <dbReference type="NCBI Taxonomy" id="342230"/>
    <lineage>
        <taxon>Bacteria</taxon>
        <taxon>Bacillati</taxon>
        <taxon>Actinomycetota</taxon>
        <taxon>Actinomycetes</taxon>
        <taxon>Pseudonocardiales</taxon>
        <taxon>Pseudonocardiaceae</taxon>
        <taxon>Amycolatopsis</taxon>
    </lineage>
</organism>
<dbReference type="Pfam" id="PF04198">
    <property type="entry name" value="Sugar-bind"/>
    <property type="match status" value="1"/>
</dbReference>
<evidence type="ECO:0000256" key="1">
    <source>
        <dbReference type="ARBA" id="ARBA00010466"/>
    </source>
</evidence>
<dbReference type="InterPro" id="IPR007324">
    <property type="entry name" value="Sugar-bd_dom_put"/>
</dbReference>
<dbReference type="PANTHER" id="PTHR34294">
    <property type="entry name" value="TRANSCRIPTIONAL REGULATOR-RELATED"/>
    <property type="match status" value="1"/>
</dbReference>
<dbReference type="InterPro" id="IPR036388">
    <property type="entry name" value="WH-like_DNA-bd_sf"/>
</dbReference>
<evidence type="ECO:0000313" key="7">
    <source>
        <dbReference type="Proteomes" id="UP001165136"/>
    </source>
</evidence>
<keyword evidence="3 6" id="KW-0238">DNA-binding</keyword>
<gene>
    <name evidence="6" type="ORF">Atai01_69070</name>
</gene>
<dbReference type="RefSeq" id="WP_285489509.1">
    <property type="nucleotide sequence ID" value="NZ_BSTI01000021.1"/>
</dbReference>
<comment type="similarity">
    <text evidence="1">Belongs to the SorC transcriptional regulatory family.</text>
</comment>
<sequence>MAKPAAGPDKLVRLAYIARRHFLEGRTRIEIAEELNLSRIKVGRLLDDAIASGIVTFTIAAPDSLDVERSLAMQKKYHLKHSVVLHTPTDSPEHIQRELGRAAADLLSEIATAEDVIGMTAGRTLSSMSQQLHDLPRCEVVQLAGIAGPVQATGVEVIRRVSAVTHGHAWTIYAPIITSDAAAAEAIARQHEVRETRRQFARVTIALVAIGSWSPPDSQLYDNPALSAKEREAVLKAGVKAEIGALLIDRSGTVLDLLPGRSVAIGEDELRRIPEVIGVAGGPKKTEAVASALASGLISSLVTDSTLAARLLEETA</sequence>
<keyword evidence="7" id="KW-1185">Reference proteome</keyword>